<evidence type="ECO:0000313" key="3">
    <source>
        <dbReference type="Proteomes" id="UP000479190"/>
    </source>
</evidence>
<organism evidence="2 3">
    <name type="scientific">Trichogramma brassicae</name>
    <dbReference type="NCBI Taxonomy" id="86971"/>
    <lineage>
        <taxon>Eukaryota</taxon>
        <taxon>Metazoa</taxon>
        <taxon>Ecdysozoa</taxon>
        <taxon>Arthropoda</taxon>
        <taxon>Hexapoda</taxon>
        <taxon>Insecta</taxon>
        <taxon>Pterygota</taxon>
        <taxon>Neoptera</taxon>
        <taxon>Endopterygota</taxon>
        <taxon>Hymenoptera</taxon>
        <taxon>Apocrita</taxon>
        <taxon>Proctotrupomorpha</taxon>
        <taxon>Chalcidoidea</taxon>
        <taxon>Trichogrammatidae</taxon>
        <taxon>Trichogramma</taxon>
    </lineage>
</organism>
<evidence type="ECO:0000259" key="1">
    <source>
        <dbReference type="Pfam" id="PF24972"/>
    </source>
</evidence>
<evidence type="ECO:0000313" key="2">
    <source>
        <dbReference type="EMBL" id="CAB0030885.1"/>
    </source>
</evidence>
<dbReference type="EMBL" id="CADCXV010000569">
    <property type="protein sequence ID" value="CAB0030885.1"/>
    <property type="molecule type" value="Genomic_DNA"/>
</dbReference>
<dbReference type="Proteomes" id="UP000479190">
    <property type="component" value="Unassembled WGS sequence"/>
</dbReference>
<proteinExistence type="predicted"/>
<reference evidence="2 3" key="1">
    <citation type="submission" date="2020-02" db="EMBL/GenBank/DDBJ databases">
        <authorList>
            <person name="Ferguson B K."/>
        </authorList>
    </citation>
    <scope>NUCLEOTIDE SEQUENCE [LARGE SCALE GENOMIC DNA]</scope>
</reference>
<dbReference type="OrthoDB" id="9998912at2759"/>
<dbReference type="InterPro" id="IPR056732">
    <property type="entry name" value="GBD_ATRN"/>
</dbReference>
<gene>
    <name evidence="2" type="ORF">TBRA_LOCUS2870</name>
</gene>
<sequence length="158" mass="18228">MSDGKMTNTGVKIYIDNQDDKKSHYRRLGDRLSINVQSEQEGGSSLSSYQLQEFPAEARRGRGLFHYVFRHRQDEHNDQAGYQHGEAAAAAGQLHESDLQASFQQGRLQLRQRGQQYSHDVDVFYVYVYDFQPPLLIQISFSQSSKLNLQQFFITFST</sequence>
<feature type="domain" description="Attractin GBD" evidence="1">
    <location>
        <begin position="107"/>
        <end position="143"/>
    </location>
</feature>
<name>A0A6H5I320_9HYME</name>
<accession>A0A6H5I320</accession>
<protein>
    <recommendedName>
        <fullName evidence="1">Attractin GBD domain-containing protein</fullName>
    </recommendedName>
</protein>
<keyword evidence="3" id="KW-1185">Reference proteome</keyword>
<dbReference type="Pfam" id="PF24972">
    <property type="entry name" value="GBD_ATRN"/>
    <property type="match status" value="1"/>
</dbReference>
<dbReference type="AlphaFoldDB" id="A0A6H5I320"/>